<reference evidence="1" key="1">
    <citation type="submission" date="2022-11" db="EMBL/GenBank/DDBJ databases">
        <authorList>
            <person name="Mo P."/>
        </authorList>
    </citation>
    <scope>NUCLEOTIDE SEQUENCE</scope>
    <source>
        <strain evidence="1">HUAS 11-8</strain>
    </source>
</reference>
<dbReference type="RefSeq" id="WP_268757942.1">
    <property type="nucleotide sequence ID" value="NZ_CP113836.1"/>
</dbReference>
<evidence type="ECO:0000313" key="2">
    <source>
        <dbReference type="Proteomes" id="UP001163203"/>
    </source>
</evidence>
<dbReference type="Proteomes" id="UP001163203">
    <property type="component" value="Chromosome"/>
</dbReference>
<accession>A0ABY7B681</accession>
<dbReference type="EMBL" id="CP113836">
    <property type="protein sequence ID" value="WAL67847.1"/>
    <property type="molecule type" value="Genomic_DNA"/>
</dbReference>
<evidence type="ECO:0000313" key="1">
    <source>
        <dbReference type="EMBL" id="WAL67847.1"/>
    </source>
</evidence>
<organism evidence="1 2">
    <name type="scientific">Amycolatopsis cynarae</name>
    <dbReference type="NCBI Taxonomy" id="2995223"/>
    <lineage>
        <taxon>Bacteria</taxon>
        <taxon>Bacillati</taxon>
        <taxon>Actinomycetota</taxon>
        <taxon>Actinomycetes</taxon>
        <taxon>Pseudonocardiales</taxon>
        <taxon>Pseudonocardiaceae</taxon>
        <taxon>Amycolatopsis</taxon>
    </lineage>
</organism>
<keyword evidence="2" id="KW-1185">Reference proteome</keyword>
<name>A0ABY7B681_9PSEU</name>
<proteinExistence type="predicted"/>
<sequence>MSGDLISAKLEEIFDHAGTLQQDVNRSFGSFSDVIHRAKGTASEFHDGNMDEMFRQAAQNNKLENETLDRTNALHGTLVDGAYAYGDCVQSCAAMWPNV</sequence>
<gene>
    <name evidence="1" type="ORF">ORV05_08770</name>
</gene>
<protein>
    <submittedName>
        <fullName evidence="1">Uncharacterized protein</fullName>
    </submittedName>
</protein>